<evidence type="ECO:0000313" key="1">
    <source>
        <dbReference type="EMBL" id="AFK46400.1"/>
    </source>
</evidence>
<proteinExistence type="evidence at transcript level"/>
<protein>
    <submittedName>
        <fullName evidence="1">Uncharacterized protein</fullName>
    </submittedName>
</protein>
<sequence length="63" mass="6853">MSSSTKLDIDQLAVTESSKWSTRGGRQQTAMSNILEASEYGGSTEQYEAEKGSLEKSGEFLCL</sequence>
<dbReference type="AlphaFoldDB" id="I3T1K8"/>
<reference evidence="1" key="1">
    <citation type="submission" date="2012-05" db="EMBL/GenBank/DDBJ databases">
        <authorList>
            <person name="Krishnakumar V."/>
            <person name="Cheung F."/>
            <person name="Xiao Y."/>
            <person name="Chan A."/>
            <person name="Moskal W.A."/>
            <person name="Town C.D."/>
        </authorList>
    </citation>
    <scope>NUCLEOTIDE SEQUENCE</scope>
</reference>
<organism evidence="1">
    <name type="scientific">Lotus japonicus</name>
    <name type="common">Lotus corniculatus var. japonicus</name>
    <dbReference type="NCBI Taxonomy" id="34305"/>
    <lineage>
        <taxon>Eukaryota</taxon>
        <taxon>Viridiplantae</taxon>
        <taxon>Streptophyta</taxon>
        <taxon>Embryophyta</taxon>
        <taxon>Tracheophyta</taxon>
        <taxon>Spermatophyta</taxon>
        <taxon>Magnoliopsida</taxon>
        <taxon>eudicotyledons</taxon>
        <taxon>Gunneridae</taxon>
        <taxon>Pentapetalae</taxon>
        <taxon>rosids</taxon>
        <taxon>fabids</taxon>
        <taxon>Fabales</taxon>
        <taxon>Fabaceae</taxon>
        <taxon>Papilionoideae</taxon>
        <taxon>50 kb inversion clade</taxon>
        <taxon>NPAAA clade</taxon>
        <taxon>Hologalegina</taxon>
        <taxon>robinioid clade</taxon>
        <taxon>Loteae</taxon>
        <taxon>Lotus</taxon>
    </lineage>
</organism>
<dbReference type="EMBL" id="BT146606">
    <property type="protein sequence ID" value="AFK46400.1"/>
    <property type="molecule type" value="mRNA"/>
</dbReference>
<name>I3T1K8_LOTJA</name>
<accession>I3T1K8</accession>